<proteinExistence type="predicted"/>
<dbReference type="RefSeq" id="WP_153421917.1">
    <property type="nucleotide sequence ID" value="NZ_WFLM01000011.1"/>
</dbReference>
<evidence type="ECO:0000256" key="1">
    <source>
        <dbReference type="SAM" id="MobiDB-lite"/>
    </source>
</evidence>
<feature type="chain" id="PRO_5026723579" description="Lipoprotein" evidence="2">
    <location>
        <begin position="27"/>
        <end position="464"/>
    </location>
</feature>
<evidence type="ECO:0008006" key="5">
    <source>
        <dbReference type="Google" id="ProtNLM"/>
    </source>
</evidence>
<keyword evidence="4" id="KW-1185">Reference proteome</keyword>
<evidence type="ECO:0000313" key="4">
    <source>
        <dbReference type="Proteomes" id="UP000437748"/>
    </source>
</evidence>
<evidence type="ECO:0000313" key="3">
    <source>
        <dbReference type="EMBL" id="KAB8035607.1"/>
    </source>
</evidence>
<comment type="caution">
    <text evidence="3">The sequence shown here is derived from an EMBL/GenBank/DDBJ whole genome shotgun (WGS) entry which is preliminary data.</text>
</comment>
<accession>A0A6N6VNZ1</accession>
<reference evidence="3 4" key="1">
    <citation type="submission" date="2019-10" db="EMBL/GenBank/DDBJ databases">
        <title>New species of Slilvanegrellaceae.</title>
        <authorList>
            <person name="Pitt A."/>
            <person name="Hahn M.W."/>
        </authorList>
    </citation>
    <scope>NUCLEOTIDE SEQUENCE [LARGE SCALE GENOMIC DNA]</scope>
    <source>
        <strain evidence="3 4">SP-Ram-0.45-NSY-1</strain>
    </source>
</reference>
<dbReference type="EMBL" id="WFLM01000011">
    <property type="protein sequence ID" value="KAB8035607.1"/>
    <property type="molecule type" value="Genomic_DNA"/>
</dbReference>
<dbReference type="AlphaFoldDB" id="A0A6N6VNZ1"/>
<gene>
    <name evidence="3" type="ORF">GCL60_17060</name>
</gene>
<protein>
    <recommendedName>
        <fullName evidence="5">Lipoprotein</fullName>
    </recommendedName>
</protein>
<feature type="compositionally biased region" description="Polar residues" evidence="1">
    <location>
        <begin position="39"/>
        <end position="55"/>
    </location>
</feature>
<feature type="compositionally biased region" description="Low complexity" evidence="1">
    <location>
        <begin position="76"/>
        <end position="91"/>
    </location>
</feature>
<organism evidence="3 4">
    <name type="scientific">Silvanigrella paludirubra</name>
    <dbReference type="NCBI Taxonomy" id="2499159"/>
    <lineage>
        <taxon>Bacteria</taxon>
        <taxon>Pseudomonadati</taxon>
        <taxon>Bdellovibrionota</taxon>
        <taxon>Oligoflexia</taxon>
        <taxon>Silvanigrellales</taxon>
        <taxon>Silvanigrellaceae</taxon>
        <taxon>Silvanigrella</taxon>
    </lineage>
</organism>
<feature type="signal peptide" evidence="2">
    <location>
        <begin position="1"/>
        <end position="26"/>
    </location>
</feature>
<feature type="compositionally biased region" description="Acidic residues" evidence="1">
    <location>
        <begin position="56"/>
        <end position="67"/>
    </location>
</feature>
<dbReference type="Proteomes" id="UP000437748">
    <property type="component" value="Unassembled WGS sequence"/>
</dbReference>
<feature type="region of interest" description="Disordered" evidence="1">
    <location>
        <begin position="34"/>
        <end position="120"/>
    </location>
</feature>
<keyword evidence="2" id="KW-0732">Signal</keyword>
<name>A0A6N6VNZ1_9BACT</name>
<evidence type="ECO:0000256" key="2">
    <source>
        <dbReference type="SAM" id="SignalP"/>
    </source>
</evidence>
<sequence>MTMISFNSKKLCISLFAIVGSTFLFSCNKGGSDKKPNSELASNGQNPSNPTTGDNVTDEGTSEEAQSEESVPKDGISSISISLTGNSSTDMSSDDSSEGSDVLSDKSKSILNNDDSEEEVTIQPDYFEVESENDLNESLVEAQLDNYQDLQLKLTPVCDENKLFNNKKHNIPVRVSLSYNDSGNRVELSDEVVRSIKRNINFSNYIDKKKAPEKLDNVMFSRNNFTKCFGQDNVNLDADDLVYISSDKEINLIASLDYKKEAGGVLKSIPLENVKKKDLFKIEILKNPKLDVFSDSTHLLKAENNSNVKVKIVKVTENKKLKNYKPFVLKSIAMSLSGNKNNVEIYNTNSENNNFEKLRSITYPSLTNHRVISDFTFINQGETKLNLDKIVTGLNDENFLFKDSKNTLDLEAAKSKLPAFSENEFGFIIRVSDSQKTGLKANLEFKGEDAYGNEFTSSLNGEKW</sequence>